<feature type="chain" id="PRO_5025398073" evidence="3">
    <location>
        <begin position="21"/>
        <end position="173"/>
    </location>
</feature>
<protein>
    <submittedName>
        <fullName evidence="4">Uncharacterized protein</fullName>
    </submittedName>
</protein>
<sequence>MYLLTHCPHHLWAFFPNVLAFWLFRVTSPRSRLRRACMDSQNGSKTNTEGAPSILYSHACPQQITALLLLLGVRWHSSEIDSSRILDIAPESIDPAGTGYRLATESEACIVIPILASLHVACRLEEVGHQVGDQLLDCLPRNNFPFPRRDKSAPIPAGSSCGQDSGGGAVARS</sequence>
<keyword evidence="2" id="KW-0472">Membrane</keyword>
<organism evidence="4 5">
    <name type="scientific">Elsinoe ampelina</name>
    <dbReference type="NCBI Taxonomy" id="302913"/>
    <lineage>
        <taxon>Eukaryota</taxon>
        <taxon>Fungi</taxon>
        <taxon>Dikarya</taxon>
        <taxon>Ascomycota</taxon>
        <taxon>Pezizomycotina</taxon>
        <taxon>Dothideomycetes</taxon>
        <taxon>Dothideomycetidae</taxon>
        <taxon>Myriangiales</taxon>
        <taxon>Elsinoaceae</taxon>
        <taxon>Elsinoe</taxon>
    </lineage>
</organism>
<feature type="compositionally biased region" description="Gly residues" evidence="1">
    <location>
        <begin position="164"/>
        <end position="173"/>
    </location>
</feature>
<dbReference type="EMBL" id="ML992504">
    <property type="protein sequence ID" value="KAF2225108.1"/>
    <property type="molecule type" value="Genomic_DNA"/>
</dbReference>
<dbReference type="Proteomes" id="UP000799538">
    <property type="component" value="Unassembled WGS sequence"/>
</dbReference>
<keyword evidence="3" id="KW-0732">Signal</keyword>
<evidence type="ECO:0000256" key="2">
    <source>
        <dbReference type="SAM" id="Phobius"/>
    </source>
</evidence>
<gene>
    <name evidence="4" type="ORF">BDZ85DRAFT_259665</name>
</gene>
<feature type="region of interest" description="Disordered" evidence="1">
    <location>
        <begin position="149"/>
        <end position="173"/>
    </location>
</feature>
<feature type="transmembrane region" description="Helical" evidence="2">
    <location>
        <begin position="12"/>
        <end position="28"/>
    </location>
</feature>
<keyword evidence="5" id="KW-1185">Reference proteome</keyword>
<feature type="signal peptide" evidence="3">
    <location>
        <begin position="1"/>
        <end position="20"/>
    </location>
</feature>
<reference evidence="5" key="1">
    <citation type="journal article" date="2020" name="Stud. Mycol.">
        <title>101 Dothideomycetes genomes: A test case for predicting lifestyles and emergence of pathogens.</title>
        <authorList>
            <person name="Haridas S."/>
            <person name="Albert R."/>
            <person name="Binder M."/>
            <person name="Bloem J."/>
            <person name="LaButti K."/>
            <person name="Salamov A."/>
            <person name="Andreopoulos B."/>
            <person name="Baker S."/>
            <person name="Barry K."/>
            <person name="Bills G."/>
            <person name="Bluhm B."/>
            <person name="Cannon C."/>
            <person name="Castanera R."/>
            <person name="Culley D."/>
            <person name="Daum C."/>
            <person name="Ezra D."/>
            <person name="Gonzalez J."/>
            <person name="Henrissat B."/>
            <person name="Kuo A."/>
            <person name="Liang C."/>
            <person name="Lipzen A."/>
            <person name="Lutzoni F."/>
            <person name="Magnuson J."/>
            <person name="Mondo S."/>
            <person name="Nolan M."/>
            <person name="Ohm R."/>
            <person name="Pangilinan J."/>
            <person name="Park H.-J."/>
            <person name="Ramirez L."/>
            <person name="Alfaro M."/>
            <person name="Sun H."/>
            <person name="Tritt A."/>
            <person name="Yoshinaga Y."/>
            <person name="Zwiers L.-H."/>
            <person name="Turgeon B."/>
            <person name="Goodwin S."/>
            <person name="Spatafora J."/>
            <person name="Crous P."/>
            <person name="Grigoriev I."/>
        </authorList>
    </citation>
    <scope>NUCLEOTIDE SEQUENCE [LARGE SCALE GENOMIC DNA]</scope>
    <source>
        <strain evidence="5">CECT 20119</strain>
    </source>
</reference>
<accession>A0A6A6GHF2</accession>
<name>A0A6A6GHF2_9PEZI</name>
<keyword evidence="2" id="KW-0812">Transmembrane</keyword>
<keyword evidence="2" id="KW-1133">Transmembrane helix</keyword>
<evidence type="ECO:0000256" key="3">
    <source>
        <dbReference type="SAM" id="SignalP"/>
    </source>
</evidence>
<evidence type="ECO:0000313" key="5">
    <source>
        <dbReference type="Proteomes" id="UP000799538"/>
    </source>
</evidence>
<evidence type="ECO:0000256" key="1">
    <source>
        <dbReference type="SAM" id="MobiDB-lite"/>
    </source>
</evidence>
<dbReference type="AlphaFoldDB" id="A0A6A6GHF2"/>
<evidence type="ECO:0000313" key="4">
    <source>
        <dbReference type="EMBL" id="KAF2225108.1"/>
    </source>
</evidence>
<proteinExistence type="predicted"/>